<dbReference type="Gene3D" id="1.20.920.10">
    <property type="entry name" value="Bromodomain-like"/>
    <property type="match status" value="1"/>
</dbReference>
<dbReference type="GO" id="GO:0006334">
    <property type="term" value="P:nucleosome assembly"/>
    <property type="evidence" value="ECO:0007669"/>
    <property type="project" value="TreeGrafter"/>
</dbReference>
<dbReference type="Pfam" id="PF17862">
    <property type="entry name" value="AAA_lid_3"/>
    <property type="match status" value="1"/>
</dbReference>
<dbReference type="GO" id="GO:0003682">
    <property type="term" value="F:chromatin binding"/>
    <property type="evidence" value="ECO:0007669"/>
    <property type="project" value="TreeGrafter"/>
</dbReference>
<feature type="compositionally biased region" description="Acidic residues" evidence="6">
    <location>
        <begin position="219"/>
        <end position="228"/>
    </location>
</feature>
<accession>A0A7I4YPL0</accession>
<feature type="compositionally biased region" description="Polar residues" evidence="6">
    <location>
        <begin position="1114"/>
        <end position="1130"/>
    </location>
</feature>
<evidence type="ECO:0000313" key="9">
    <source>
        <dbReference type="WBParaSite" id="HCON_00124270-00001"/>
    </source>
</evidence>
<dbReference type="GO" id="GO:0016887">
    <property type="term" value="F:ATP hydrolysis activity"/>
    <property type="evidence" value="ECO:0007669"/>
    <property type="project" value="InterPro"/>
</dbReference>
<feature type="compositionally biased region" description="Basic and acidic residues" evidence="6">
    <location>
        <begin position="302"/>
        <end position="320"/>
    </location>
</feature>
<feature type="region of interest" description="Disordered" evidence="6">
    <location>
        <begin position="1114"/>
        <end position="1137"/>
    </location>
</feature>
<dbReference type="OrthoDB" id="5421at2759"/>
<dbReference type="SUPFAM" id="SSF52540">
    <property type="entry name" value="P-loop containing nucleoside triphosphate hydrolases"/>
    <property type="match status" value="2"/>
</dbReference>
<proteinExistence type="inferred from homology"/>
<feature type="region of interest" description="Disordered" evidence="6">
    <location>
        <begin position="1056"/>
        <end position="1097"/>
    </location>
</feature>
<evidence type="ECO:0000256" key="5">
    <source>
        <dbReference type="PROSITE-ProRule" id="PRU00035"/>
    </source>
</evidence>
<feature type="compositionally biased region" description="Basic and acidic residues" evidence="6">
    <location>
        <begin position="254"/>
        <end position="275"/>
    </location>
</feature>
<reference evidence="9" key="1">
    <citation type="submission" date="2020-12" db="UniProtKB">
        <authorList>
            <consortium name="WormBaseParasite"/>
        </authorList>
    </citation>
    <scope>IDENTIFICATION</scope>
    <source>
        <strain evidence="9">MHco3</strain>
    </source>
</reference>
<keyword evidence="2" id="KW-0547">Nucleotide-binding</keyword>
<dbReference type="InterPro" id="IPR041569">
    <property type="entry name" value="AAA_lid_3"/>
</dbReference>
<dbReference type="Gene3D" id="3.40.50.300">
    <property type="entry name" value="P-loop containing nucleotide triphosphate hydrolases"/>
    <property type="match status" value="1"/>
</dbReference>
<keyword evidence="8" id="KW-1185">Reference proteome</keyword>
<keyword evidence="3" id="KW-0067">ATP-binding</keyword>
<feature type="compositionally biased region" description="Basic and acidic residues" evidence="6">
    <location>
        <begin position="193"/>
        <end position="209"/>
    </location>
</feature>
<feature type="region of interest" description="Disordered" evidence="6">
    <location>
        <begin position="159"/>
        <end position="320"/>
    </location>
</feature>
<dbReference type="SMART" id="SM00382">
    <property type="entry name" value="AAA"/>
    <property type="match status" value="1"/>
</dbReference>
<evidence type="ECO:0000313" key="8">
    <source>
        <dbReference type="Proteomes" id="UP000025227"/>
    </source>
</evidence>
<dbReference type="GO" id="GO:0045815">
    <property type="term" value="P:transcription initiation-coupled chromatin remodeling"/>
    <property type="evidence" value="ECO:0007669"/>
    <property type="project" value="TreeGrafter"/>
</dbReference>
<evidence type="ECO:0000256" key="1">
    <source>
        <dbReference type="ARBA" id="ARBA00006914"/>
    </source>
</evidence>
<dbReference type="GO" id="GO:0042393">
    <property type="term" value="F:histone binding"/>
    <property type="evidence" value="ECO:0007669"/>
    <property type="project" value="TreeGrafter"/>
</dbReference>
<dbReference type="PROSITE" id="PS00633">
    <property type="entry name" value="BROMODOMAIN_1"/>
    <property type="match status" value="1"/>
</dbReference>
<dbReference type="GO" id="GO:0005634">
    <property type="term" value="C:nucleus"/>
    <property type="evidence" value="ECO:0007669"/>
    <property type="project" value="TreeGrafter"/>
</dbReference>
<dbReference type="InterPro" id="IPR018359">
    <property type="entry name" value="Bromodomain_CS"/>
</dbReference>
<dbReference type="Proteomes" id="UP000025227">
    <property type="component" value="Unplaced"/>
</dbReference>
<dbReference type="InterPro" id="IPR045199">
    <property type="entry name" value="ATAD2-like"/>
</dbReference>
<feature type="compositionally biased region" description="Basic and acidic residues" evidence="6">
    <location>
        <begin position="12"/>
        <end position="21"/>
    </location>
</feature>
<feature type="domain" description="Bromo" evidence="7">
    <location>
        <begin position="912"/>
        <end position="982"/>
    </location>
</feature>
<dbReference type="PROSITE" id="PS00674">
    <property type="entry name" value="AAA"/>
    <property type="match status" value="1"/>
</dbReference>
<dbReference type="InterPro" id="IPR003960">
    <property type="entry name" value="ATPase_AAA_CS"/>
</dbReference>
<keyword evidence="4 5" id="KW-0103">Bromodomain</keyword>
<dbReference type="GO" id="GO:0005524">
    <property type="term" value="F:ATP binding"/>
    <property type="evidence" value="ECO:0007669"/>
    <property type="project" value="UniProtKB-KW"/>
</dbReference>
<dbReference type="InterPro" id="IPR036427">
    <property type="entry name" value="Bromodomain-like_sf"/>
</dbReference>
<dbReference type="Pfam" id="PF00004">
    <property type="entry name" value="AAA"/>
    <property type="match status" value="1"/>
</dbReference>
<evidence type="ECO:0000256" key="2">
    <source>
        <dbReference type="ARBA" id="ARBA00022741"/>
    </source>
</evidence>
<comment type="similarity">
    <text evidence="1">Belongs to the AAA ATPase family.</text>
</comment>
<dbReference type="SMART" id="SM00297">
    <property type="entry name" value="BROMO"/>
    <property type="match status" value="1"/>
</dbReference>
<protein>
    <submittedName>
        <fullName evidence="9">Bromo domain-containing protein</fullName>
    </submittedName>
</protein>
<evidence type="ECO:0000256" key="4">
    <source>
        <dbReference type="ARBA" id="ARBA00023117"/>
    </source>
</evidence>
<dbReference type="InterPro" id="IPR003959">
    <property type="entry name" value="ATPase_AAA_core"/>
</dbReference>
<dbReference type="PROSITE" id="PS50014">
    <property type="entry name" value="BROMODOMAIN_2"/>
    <property type="match status" value="1"/>
</dbReference>
<dbReference type="PANTHER" id="PTHR23069">
    <property type="entry name" value="AAA DOMAIN-CONTAINING"/>
    <property type="match status" value="1"/>
</dbReference>
<dbReference type="WBParaSite" id="HCON_00124270-00001">
    <property type="protein sequence ID" value="HCON_00124270-00001"/>
    <property type="gene ID" value="HCON_00124270"/>
</dbReference>
<dbReference type="FunFam" id="3.40.50.300:FF:000061">
    <property type="entry name" value="ATPase family, AAA domain-containing 2"/>
    <property type="match status" value="1"/>
</dbReference>
<dbReference type="InterPro" id="IPR001487">
    <property type="entry name" value="Bromodomain"/>
</dbReference>
<sequence>MVKRGNGLSPQKDLRRSSRERSMVYRSLAENDLAEHHLRGSFMKSIIRTATAQLHKELIQAQPAAGYTRSGRRIAGSIHYEESDSSDEREYEKRRRRRYAKEYNDENVDVRSPSPKQRCPVRRREMREEDNHEKEQAIPEVSRQYDIESANMYDTIKRERKTVTPNSLPNSPTSTNGSHNKTACETARSLRHANRERLSTGDAVKHEPNGEVEGSQSSEETDDDDEEKTPEPRQYSLRKFRQPVDRFAATVTLKESHREERGERRSRGRSTDRRDRKAKRASKRRRRDMRSDSSSTSSSDSSGDRIRTRNDDVRFERRKERSLAKARNRYMPINLNEKDLTSSQAVIRERLRQTGGSCTDIDPMSIDRGIGFEQVGGLGAHIQSLKEVVLFPMLYPEIFKQFNITPPKGVVFYGPPGTGKTLMARALANECSKGGKKVAFFMRKGADCLSKWVGEAERQLRVLFDQAYAMRPSIIFFDEIDGLAPVRSSKQDQIHSSIVSTLLALMDGLDSRGEVVVIGATNRLDTLDPALRRPGRFDRELKFSLPDANARKQILTIHTAKWGTSQPDESTLTWLADGTSGYCGADLQYLCTEAVLVALRSRFPHIYMSEERLKLDPSLLVIDRSCFTSAMRRITPASRRDLSIPSRQLDDRTSILLLSTVTSLLNIRIPSGYKSSQSVQNSSVSELEKVVRALEQPPCVPAVRLLICGSPSHPDLGQTSYVLPAVLGKLDHLPVFSIAVARLFSDGKPEETLAQTIQSALRSAANGPCVLLLPSIDQWFSVVPPSVTHMLATALDSMHGFTSILFLASCDCAYDSCCPEVKDLFGPSQSVSLTPPKELYRRHYFEHIIANARIPPKIFDPSIYKEPEKADPEDAKVSRKLNEREARELVKEYESQLRRFRIWARDKLSALRRDRRFTIFVKPVDVEDVEDYYDVIKNPMCISEMEDKIDRQEYLHPDHLLSDIRLIRDNAIEYNPTTTDEGRIIRHNAHALWETVVDLFDVDLDVDFVESLENNAKMLADAGVKPTNEKLLELPPGFKRNVPWSVNAGYMTQVAREEDEAKKTVNPPAPSRTLASGMQRVRFRNRRRNGGYAFPNSAKKKKTAAIVKSLKQSLSNGIEESSEEPTSQGGSDEELVENGVPMEVVVEEKKKPEQPIKRALVLSEAKLSEVVNKCVEHTSGWSVSELERLAAVIAHDIEEYRDKWDRSKLPTKLIATVTSWEVNSGRAVISD</sequence>
<evidence type="ECO:0000259" key="7">
    <source>
        <dbReference type="PROSITE" id="PS50014"/>
    </source>
</evidence>
<evidence type="ECO:0000256" key="3">
    <source>
        <dbReference type="ARBA" id="ARBA00022840"/>
    </source>
</evidence>
<dbReference type="PANTHER" id="PTHR23069:SF0">
    <property type="entry name" value="TAT-BINDING HOMOLOG 7"/>
    <property type="match status" value="1"/>
</dbReference>
<feature type="compositionally biased region" description="Basic and acidic residues" evidence="6">
    <location>
        <begin position="122"/>
        <end position="137"/>
    </location>
</feature>
<feature type="region of interest" description="Disordered" evidence="6">
    <location>
        <begin position="1"/>
        <end position="21"/>
    </location>
</feature>
<feature type="compositionally biased region" description="Polar residues" evidence="6">
    <location>
        <begin position="163"/>
        <end position="183"/>
    </location>
</feature>
<feature type="compositionally biased region" description="Basic residues" evidence="6">
    <location>
        <begin position="276"/>
        <end position="288"/>
    </location>
</feature>
<name>A0A7I4YPL0_HAECO</name>
<organism evidence="8 9">
    <name type="scientific">Haemonchus contortus</name>
    <name type="common">Barber pole worm</name>
    <dbReference type="NCBI Taxonomy" id="6289"/>
    <lineage>
        <taxon>Eukaryota</taxon>
        <taxon>Metazoa</taxon>
        <taxon>Ecdysozoa</taxon>
        <taxon>Nematoda</taxon>
        <taxon>Chromadorea</taxon>
        <taxon>Rhabditida</taxon>
        <taxon>Rhabditina</taxon>
        <taxon>Rhabditomorpha</taxon>
        <taxon>Strongyloidea</taxon>
        <taxon>Trichostrongylidae</taxon>
        <taxon>Haemonchus</taxon>
    </lineage>
</organism>
<dbReference type="Pfam" id="PF00439">
    <property type="entry name" value="Bromodomain"/>
    <property type="match status" value="1"/>
</dbReference>
<dbReference type="AlphaFoldDB" id="A0A7I4YPL0"/>
<dbReference type="InterPro" id="IPR003593">
    <property type="entry name" value="AAA+_ATPase"/>
</dbReference>
<evidence type="ECO:0000256" key="6">
    <source>
        <dbReference type="SAM" id="MobiDB-lite"/>
    </source>
</evidence>
<dbReference type="Gene3D" id="1.10.8.60">
    <property type="match status" value="1"/>
</dbReference>
<dbReference type="SUPFAM" id="SSF47370">
    <property type="entry name" value="Bromodomain"/>
    <property type="match status" value="1"/>
</dbReference>
<dbReference type="OMA" id="QCADRDN"/>
<dbReference type="PRINTS" id="PR00503">
    <property type="entry name" value="BROMODOMAIN"/>
</dbReference>
<feature type="compositionally biased region" description="Low complexity" evidence="6">
    <location>
        <begin position="292"/>
        <end position="301"/>
    </location>
</feature>
<dbReference type="InterPro" id="IPR027417">
    <property type="entry name" value="P-loop_NTPase"/>
</dbReference>
<dbReference type="GO" id="GO:0006337">
    <property type="term" value="P:nucleosome disassembly"/>
    <property type="evidence" value="ECO:0007669"/>
    <property type="project" value="TreeGrafter"/>
</dbReference>
<feature type="region of interest" description="Disordered" evidence="6">
    <location>
        <begin position="103"/>
        <end position="146"/>
    </location>
</feature>